<dbReference type="InterPro" id="IPR017039">
    <property type="entry name" value="Virul_fac_BrkB"/>
</dbReference>
<keyword evidence="3 6" id="KW-0812">Transmembrane</keyword>
<feature type="transmembrane region" description="Helical" evidence="6">
    <location>
        <begin position="269"/>
        <end position="291"/>
    </location>
</feature>
<comment type="subcellular location">
    <subcellularLocation>
        <location evidence="1">Cell membrane</location>
        <topology evidence="1">Multi-pass membrane protein</topology>
    </subcellularLocation>
</comment>
<evidence type="ECO:0000313" key="8">
    <source>
        <dbReference type="Proteomes" id="UP000800984"/>
    </source>
</evidence>
<keyword evidence="8" id="KW-1185">Reference proteome</keyword>
<evidence type="ECO:0000313" key="7">
    <source>
        <dbReference type="EMBL" id="NHM03011.1"/>
    </source>
</evidence>
<reference evidence="7 8" key="1">
    <citation type="submission" date="2020-02" db="EMBL/GenBank/DDBJ databases">
        <authorList>
            <person name="Chen W.-M."/>
        </authorList>
    </citation>
    <scope>NUCLEOTIDE SEQUENCE [LARGE SCALE GENOMIC DNA]</scope>
    <source>
        <strain evidence="7 8">KDG-16</strain>
    </source>
</reference>
<feature type="transmembrane region" description="Helical" evidence="6">
    <location>
        <begin position="119"/>
        <end position="139"/>
    </location>
</feature>
<feature type="transmembrane region" description="Helical" evidence="6">
    <location>
        <begin position="205"/>
        <end position="222"/>
    </location>
</feature>
<proteinExistence type="predicted"/>
<evidence type="ECO:0000256" key="3">
    <source>
        <dbReference type="ARBA" id="ARBA00022692"/>
    </source>
</evidence>
<dbReference type="PANTHER" id="PTHR30213">
    <property type="entry name" value="INNER MEMBRANE PROTEIN YHJD"/>
    <property type="match status" value="1"/>
</dbReference>
<protein>
    <submittedName>
        <fullName evidence="7">YihY/virulence factor BrkB family protein</fullName>
    </submittedName>
</protein>
<feature type="transmembrane region" description="Helical" evidence="6">
    <location>
        <begin position="56"/>
        <end position="79"/>
    </location>
</feature>
<gene>
    <name evidence="7" type="ORF">G4D72_12940</name>
</gene>
<dbReference type="Proteomes" id="UP000800984">
    <property type="component" value="Unassembled WGS sequence"/>
</dbReference>
<dbReference type="EMBL" id="JAAJBT010000011">
    <property type="protein sequence ID" value="NHM03011.1"/>
    <property type="molecule type" value="Genomic_DNA"/>
</dbReference>
<dbReference type="Pfam" id="PF03631">
    <property type="entry name" value="Virul_fac_BrkB"/>
    <property type="match status" value="1"/>
</dbReference>
<keyword evidence="5 6" id="KW-0472">Membrane</keyword>
<feature type="transmembrane region" description="Helical" evidence="6">
    <location>
        <begin position="160"/>
        <end position="185"/>
    </location>
</feature>
<dbReference type="PIRSF" id="PIRSF035875">
    <property type="entry name" value="RNase_BN"/>
    <property type="match status" value="1"/>
</dbReference>
<sequence length="314" mass="35460">MKFNKETIKNLPVIKQLIVLLQQIQFPSLQGSSLYDIIKLYLSGIISGGVTHRASAIAFSFFMALFPFALFLLNLIPFIPLENFQDDFLTFVSQSVPPNTYDAVEAILKDILNNSYNGLLSSGFLLSIFLMSNGINALLDGFEMSKNISVKRGYFRQYAIAIALSLIIAFLLLLTVATLIFVAVLIHQIETQSGYVSKIPLLETIRYAFVFLMILLITSTLYKFGTRETRKISFISYGSVMTTVLFVLTSFLFGIYVEKFARYNELYGSIGTLLVMMFYVWLNCILVLLGFELNAFIFQLKTIGEKVNPDSKQD</sequence>
<evidence type="ECO:0000256" key="6">
    <source>
        <dbReference type="SAM" id="Phobius"/>
    </source>
</evidence>
<evidence type="ECO:0000256" key="2">
    <source>
        <dbReference type="ARBA" id="ARBA00022475"/>
    </source>
</evidence>
<keyword evidence="2" id="KW-1003">Cell membrane</keyword>
<dbReference type="RefSeq" id="WP_166078154.1">
    <property type="nucleotide sequence ID" value="NZ_JAAJBT010000011.1"/>
</dbReference>
<feature type="transmembrane region" description="Helical" evidence="6">
    <location>
        <begin position="234"/>
        <end position="257"/>
    </location>
</feature>
<name>A0ABX0I8P3_9FLAO</name>
<organism evidence="7 8">
    <name type="scientific">Flavobacterium difficile</name>
    <dbReference type="NCBI Taxonomy" id="2709659"/>
    <lineage>
        <taxon>Bacteria</taxon>
        <taxon>Pseudomonadati</taxon>
        <taxon>Bacteroidota</taxon>
        <taxon>Flavobacteriia</taxon>
        <taxon>Flavobacteriales</taxon>
        <taxon>Flavobacteriaceae</taxon>
        <taxon>Flavobacterium</taxon>
    </lineage>
</organism>
<dbReference type="NCBIfam" id="TIGR00765">
    <property type="entry name" value="yihY_not_rbn"/>
    <property type="match status" value="1"/>
</dbReference>
<dbReference type="PANTHER" id="PTHR30213:SF0">
    <property type="entry name" value="UPF0761 MEMBRANE PROTEIN YIHY"/>
    <property type="match status" value="1"/>
</dbReference>
<keyword evidence="4 6" id="KW-1133">Transmembrane helix</keyword>
<comment type="caution">
    <text evidence="7">The sequence shown here is derived from an EMBL/GenBank/DDBJ whole genome shotgun (WGS) entry which is preliminary data.</text>
</comment>
<accession>A0ABX0I8P3</accession>
<evidence type="ECO:0000256" key="5">
    <source>
        <dbReference type="ARBA" id="ARBA00023136"/>
    </source>
</evidence>
<evidence type="ECO:0000256" key="4">
    <source>
        <dbReference type="ARBA" id="ARBA00022989"/>
    </source>
</evidence>
<evidence type="ECO:0000256" key="1">
    <source>
        <dbReference type="ARBA" id="ARBA00004651"/>
    </source>
</evidence>